<dbReference type="OrthoDB" id="4378831at2"/>
<name>A0A1X0B827_9MYCO</name>
<proteinExistence type="predicted"/>
<evidence type="ECO:0000313" key="2">
    <source>
        <dbReference type="EMBL" id="ORA38238.1"/>
    </source>
</evidence>
<dbReference type="STRING" id="1927124.BST13_06545"/>
<reference evidence="2 3" key="1">
    <citation type="submission" date="2017-02" db="EMBL/GenBank/DDBJ databases">
        <title>The new phylogeny of genus Mycobacterium.</title>
        <authorList>
            <person name="Tortoli E."/>
            <person name="Trovato A."/>
            <person name="Cirillo D.M."/>
        </authorList>
    </citation>
    <scope>NUCLEOTIDE SEQUENCE [LARGE SCALE GENOMIC DNA]</scope>
    <source>
        <strain evidence="2 3">RW6</strain>
    </source>
</reference>
<gene>
    <name evidence="2" type="ORF">BST13_06545</name>
</gene>
<dbReference type="Pfam" id="PF09994">
    <property type="entry name" value="T6SS_Tle1-like_cat"/>
    <property type="match status" value="1"/>
</dbReference>
<sequence>MKNIVLCFDHTDERPGPRDATNTEALFRLLDIDDDQLGWYHSGATSSRMRFSRRRRAAAVTEARGALLEAYRFLGDCWEPGDAIYLFGGADGGHRARELAALLGSVGLLPEGSDDLVSYALATYALPRTARTPQDWEHVKGLAAELIGNGESSVPVRFLGLWDVVRIPGAGRRTAPLTNVENGRHALAIDALRPASRDGGAIDEVWFRGGHCDIAGGTGACWALADIAMDWMLDGAVDAGLRVPMRLSTPTDLDALAGTAPTFGMVRPPLDAPVHASVELYLRAHPQYWRRLPARIEWADTDWLARGERLLPVPTQAEPAAPVVLTAAAS</sequence>
<keyword evidence="3" id="KW-1185">Reference proteome</keyword>
<feature type="domain" description="T6SS Phospholipase effector Tle1-like catalytic" evidence="1">
    <location>
        <begin position="2"/>
        <end position="234"/>
    </location>
</feature>
<protein>
    <recommendedName>
        <fullName evidence="1">T6SS Phospholipase effector Tle1-like catalytic domain-containing protein</fullName>
    </recommendedName>
</protein>
<dbReference type="RefSeq" id="WP_083161835.1">
    <property type="nucleotide sequence ID" value="NZ_MVHF01000004.1"/>
</dbReference>
<evidence type="ECO:0000313" key="3">
    <source>
        <dbReference type="Proteomes" id="UP000192448"/>
    </source>
</evidence>
<dbReference type="InterPro" id="IPR018712">
    <property type="entry name" value="Tle1-like_cat"/>
</dbReference>
<dbReference type="AlphaFoldDB" id="A0A1X0B827"/>
<organism evidence="2 3">
    <name type="scientific">Mycobacterium aquaticum</name>
    <dbReference type="NCBI Taxonomy" id="1927124"/>
    <lineage>
        <taxon>Bacteria</taxon>
        <taxon>Bacillati</taxon>
        <taxon>Actinomycetota</taxon>
        <taxon>Actinomycetes</taxon>
        <taxon>Mycobacteriales</taxon>
        <taxon>Mycobacteriaceae</taxon>
        <taxon>Mycobacterium</taxon>
    </lineage>
</organism>
<comment type="caution">
    <text evidence="2">The sequence shown here is derived from an EMBL/GenBank/DDBJ whole genome shotgun (WGS) entry which is preliminary data.</text>
</comment>
<dbReference type="EMBL" id="MVHF01000004">
    <property type="protein sequence ID" value="ORA38238.1"/>
    <property type="molecule type" value="Genomic_DNA"/>
</dbReference>
<evidence type="ECO:0000259" key="1">
    <source>
        <dbReference type="Pfam" id="PF09994"/>
    </source>
</evidence>
<dbReference type="PANTHER" id="PTHR33840">
    <property type="match status" value="1"/>
</dbReference>
<dbReference type="Proteomes" id="UP000192448">
    <property type="component" value="Unassembled WGS sequence"/>
</dbReference>
<dbReference type="PANTHER" id="PTHR33840:SF2">
    <property type="entry name" value="TLE1 PHOSPHOLIPASE DOMAIN-CONTAINING PROTEIN"/>
    <property type="match status" value="1"/>
</dbReference>
<accession>A0A1X0B827</accession>